<dbReference type="AlphaFoldDB" id="A0A5J4L1H3"/>
<proteinExistence type="predicted"/>
<reference evidence="1" key="1">
    <citation type="submission" date="2019-10" db="EMBL/GenBank/DDBJ databases">
        <title>Metagenomic sequencing of thiosulfate-disproportionating enrichment culture.</title>
        <authorList>
            <person name="Umezawa K."/>
            <person name="Kojima H."/>
            <person name="Fukui M."/>
        </authorList>
    </citation>
    <scope>NUCLEOTIDE SEQUENCE</scope>
    <source>
        <strain evidence="1">45J</strain>
    </source>
</reference>
<gene>
    <name evidence="1" type="ORF">A45J_0398</name>
</gene>
<accession>A0A5J4L1H3</accession>
<protein>
    <recommendedName>
        <fullName evidence="2">Phage portal protein</fullName>
    </recommendedName>
</protein>
<sequence>MKKLKDRLVAAFLGEAIESEVKRRLPAASSSSVDETGWRKLTGNVHRDLLIIDKEREIEIAYYLFKTNPLARWIINISAAFICGEGFVIESKNKDVKKLLNDFWDHPLNDLTVNLPIHVRELSIFGELLFPKFVSQYTGKIVLGYIDPANIKTVVVDPENCKIVIGVITKGVNFQDGRRYKTVLKKDAEDFLSPSARAWRDNQNAECYYFRIGNLTNEERGQSDLFDIADWLDQYEQLLFDMSEKWSMLNVFVWDLLVEGADGNTLSEELKRFTKKSGSVYAHNEKVKLEASNPDLKTFDIEAGSRLIRNHILGAKSIPSFWYGGAQDSNLAVSQEMSAPAYKCFSERQRVIKSMIETILDDVIAEADNRGMLKGVAEDEKTYTLSAPELSGKDLSKFSTAIRDLVQSLVLAVTNEWVDKQTATQMFAFCMNMIGYEIDTDAVETALKEQDEKKGYEDYLKK</sequence>
<evidence type="ECO:0008006" key="2">
    <source>
        <dbReference type="Google" id="ProtNLM"/>
    </source>
</evidence>
<evidence type="ECO:0000313" key="1">
    <source>
        <dbReference type="EMBL" id="GER92680.1"/>
    </source>
</evidence>
<dbReference type="EMBL" id="BLAB01000001">
    <property type="protein sequence ID" value="GER92680.1"/>
    <property type="molecule type" value="Genomic_DNA"/>
</dbReference>
<dbReference type="InterPro" id="IPR021145">
    <property type="entry name" value="Portal_protein_SPP1_Gp6-like"/>
</dbReference>
<name>A0A5J4L1H3_9ZZZZ</name>
<comment type="caution">
    <text evidence="1">The sequence shown here is derived from an EMBL/GenBank/DDBJ whole genome shotgun (WGS) entry which is preliminary data.</text>
</comment>
<dbReference type="Pfam" id="PF05133">
    <property type="entry name" value="SPP1_portal"/>
    <property type="match status" value="1"/>
</dbReference>
<organism evidence="1">
    <name type="scientific">hot springs metagenome</name>
    <dbReference type="NCBI Taxonomy" id="433727"/>
    <lineage>
        <taxon>unclassified sequences</taxon>
        <taxon>metagenomes</taxon>
        <taxon>ecological metagenomes</taxon>
    </lineage>
</organism>